<dbReference type="SUPFAM" id="SSF52266">
    <property type="entry name" value="SGNH hydrolase"/>
    <property type="match status" value="1"/>
</dbReference>
<dbReference type="GeneTree" id="ENSGT01150000287524"/>
<dbReference type="Proteomes" id="UP000694568">
    <property type="component" value="Unplaced"/>
</dbReference>
<dbReference type="CDD" id="cd00229">
    <property type="entry name" value="SGNH_hydrolase"/>
    <property type="match status" value="1"/>
</dbReference>
<feature type="region of interest" description="Disordered" evidence="1">
    <location>
        <begin position="1"/>
        <end position="21"/>
    </location>
</feature>
<keyword evidence="3" id="KW-1185">Reference proteome</keyword>
<dbReference type="Ensembl" id="ENSSLUT00000036308.1">
    <property type="protein sequence ID" value="ENSSLUP00000035216.1"/>
    <property type="gene ID" value="ENSSLUG00000015682.1"/>
</dbReference>
<dbReference type="Gene3D" id="3.40.50.12700">
    <property type="match status" value="1"/>
</dbReference>
<feature type="region of interest" description="Disordered" evidence="1">
    <location>
        <begin position="44"/>
        <end position="103"/>
    </location>
</feature>
<accession>A0A8D0D377</accession>
<feature type="compositionally biased region" description="Polar residues" evidence="1">
    <location>
        <begin position="1"/>
        <end position="11"/>
    </location>
</feature>
<dbReference type="AlphaFoldDB" id="A0A8D0D377"/>
<reference evidence="2" key="2">
    <citation type="submission" date="2025-09" db="UniProtKB">
        <authorList>
            <consortium name="Ensembl"/>
        </authorList>
    </citation>
    <scope>IDENTIFICATION</scope>
</reference>
<evidence type="ECO:0008006" key="4">
    <source>
        <dbReference type="Google" id="ProtNLM"/>
    </source>
</evidence>
<proteinExistence type="predicted"/>
<protein>
    <recommendedName>
        <fullName evidence="4">SGNH hydrolase-type esterase domain-containing protein</fullName>
    </recommendedName>
</protein>
<evidence type="ECO:0000256" key="1">
    <source>
        <dbReference type="SAM" id="MobiDB-lite"/>
    </source>
</evidence>
<organism evidence="2 3">
    <name type="scientific">Sander lucioperca</name>
    <name type="common">Pike-perch</name>
    <name type="synonym">Perca lucioperca</name>
    <dbReference type="NCBI Taxonomy" id="283035"/>
    <lineage>
        <taxon>Eukaryota</taxon>
        <taxon>Metazoa</taxon>
        <taxon>Chordata</taxon>
        <taxon>Craniata</taxon>
        <taxon>Vertebrata</taxon>
        <taxon>Euteleostomi</taxon>
        <taxon>Actinopterygii</taxon>
        <taxon>Neopterygii</taxon>
        <taxon>Teleostei</taxon>
        <taxon>Neoteleostei</taxon>
        <taxon>Acanthomorphata</taxon>
        <taxon>Eupercaria</taxon>
        <taxon>Perciformes</taxon>
        <taxon>Percoidei</taxon>
        <taxon>Percidae</taxon>
        <taxon>Luciopercinae</taxon>
        <taxon>Sander</taxon>
    </lineage>
</organism>
<feature type="compositionally biased region" description="Polar residues" evidence="1">
    <location>
        <begin position="44"/>
        <end position="56"/>
    </location>
</feature>
<evidence type="ECO:0000313" key="3">
    <source>
        <dbReference type="Proteomes" id="UP000694568"/>
    </source>
</evidence>
<evidence type="ECO:0000313" key="2">
    <source>
        <dbReference type="Ensembl" id="ENSSLUP00000035216.1"/>
    </source>
</evidence>
<name>A0A8D0D377_SANLU</name>
<sequence length="248" mass="27531">MPWSCVGTSGSRVRAPPNSPPHFNIQLENKFDIFNQNEFPSLVRDSSSLPSLTSRGPLSSESLVPPPVIPERSSHPRTRRSTIHFTPAPSGASVPLTVHRPPAKISPPIKRPSSFVPLPSMLIIGDSIIRNVKSKSSATFCFPGARPSEKMKRDFCELLDALANDGKRFFISGPLPPLHGMERFSRSLSINTWLQAACRARNLAFIDNFNLFWKRPAFFRGDGIHPNGLGARILSDNLFYIVRNSYPV</sequence>
<reference evidence="2" key="1">
    <citation type="submission" date="2025-08" db="UniProtKB">
        <authorList>
            <consortium name="Ensembl"/>
        </authorList>
    </citation>
    <scope>IDENTIFICATION</scope>
</reference>